<proteinExistence type="predicted"/>
<evidence type="ECO:0000256" key="4">
    <source>
        <dbReference type="SAM" id="MobiDB-lite"/>
    </source>
</evidence>
<gene>
    <name evidence="7" type="ORF">Tci_025076</name>
</gene>
<keyword evidence="3" id="KW-0863">Zinc-finger</keyword>
<name>A0A6L2KUG7_TANCI</name>
<reference evidence="7" key="1">
    <citation type="journal article" date="2019" name="Sci. Rep.">
        <title>Draft genome of Tanacetum cinerariifolium, the natural source of mosquito coil.</title>
        <authorList>
            <person name="Yamashiro T."/>
            <person name="Shiraishi A."/>
            <person name="Satake H."/>
            <person name="Nakayama K."/>
        </authorList>
    </citation>
    <scope>NUCLEOTIDE SEQUENCE</scope>
</reference>
<evidence type="ECO:0000256" key="1">
    <source>
        <dbReference type="ARBA" id="ARBA00022723"/>
    </source>
</evidence>
<dbReference type="InterPro" id="IPR001878">
    <property type="entry name" value="Znf_CCHC"/>
</dbReference>
<keyword evidence="3" id="KW-0862">Zinc</keyword>
<dbReference type="GO" id="GO:0008270">
    <property type="term" value="F:zinc ion binding"/>
    <property type="evidence" value="ECO:0007669"/>
    <property type="project" value="UniProtKB-KW"/>
</dbReference>
<keyword evidence="1" id="KW-0479">Metal-binding</keyword>
<dbReference type="GO" id="GO:0003676">
    <property type="term" value="F:nucleic acid binding"/>
    <property type="evidence" value="ECO:0007669"/>
    <property type="project" value="InterPro"/>
</dbReference>
<sequence length="1157" mass="130481">MRESLVTDARYLFDKAGKRVDDLIACFNKAMTFLTAVASSRGNTISGQERVVKCSNCQGEGHMARKYTQPKRLRNTAWYKEKAKLAEAQEAGQILDEEQLAFLADPGIPAGQAHTIILHNSALQTKDLDTSDSGCDDLLTAQAVLMANISNYGSYVILEVPNSETYVNDIDNQIPRITTNANGTFTSTISGQVTAEEKARKKNDVKARSMLLMALPNEHILTFSQYKDAKTLFEAIQARFGDLYTMSIDDLYNNFKIVEQEIKRTVVSSSSLGYPNMAFLSSPSSTNEVDTISIQVSVASTPVSTKIHEDDLEEMDLKWQLSLLSMREKRYLQRTGKKITINGSDTAWYDKTKVECFNCHKMRHFARECRSPKSQESRPRNQDSSRKTMIVEDSSCKAMVAIDGAGNNGPMLLRPQHAGFGDLKLRFKIMSSKIVDHTFGDPQAALRDTGIFNSGCSWHMIGNKSFLLDYQEYDRGFIAFAGSSKGGKNWYRVSQTCDKKNSVLFTKIKCLILSPDFNLHDENQVLLKVPRKNNMYSFDLKNVDPSKGLTYLFAKATYDESNLWHMRLGHIKFKTMNKLVKGNLVRGLPSNIFENDHTCVACQKGKQHKASLVTDDYSKFSWVFFLAKKDKTSGILKDFITGIENQLNHKVKIIRCDNGTEFKNYKINQFCGIKRIKREFSNARIPQQNGVAERKNRTLIESRVLVTKPHNKIPYELLIGRALIISFMRPFGCPVTILNTLDHLGKFNGRNNEGFLVEWLFDIDSLTNSMNYQPVIAGNRTNVLNTSLDVPSSNEEVVSSPKDDAGKKSTVEPTCVEGSKIDDLGCLDQQMKSTDDSENTKSTNSFNTASPTVNTATALDDFSKIPNLEDTRIFDDAYDDIDEGAEADYNNLETVIPVIPIPSTRIYKDHPKEQIIEETLVDLPNEKRAIGTKWVYRNKRDQRGIIVRNKDRLVARRHRQEEGASLDRKSTTGGCQFLGSRLISWQCKKQIIVANSTTEAEYIATSSCCGQVLWLQNQLLDYEYNFMQTKIHVDNESVICVVKSPVYHSKTKHIEIRHHFNRDSYKKRLIEMVKIHTDSNVADLLTKAFDVTRRTQEATVLPQISVPQNLGADEAVNQEEGNKVERAFTTEASLEAAHDSDNIIKTQTTAMPNVDIP</sequence>
<dbReference type="GO" id="GO:0015074">
    <property type="term" value="P:DNA integration"/>
    <property type="evidence" value="ECO:0007669"/>
    <property type="project" value="InterPro"/>
</dbReference>
<dbReference type="Gene3D" id="4.10.60.10">
    <property type="entry name" value="Zinc finger, CCHC-type"/>
    <property type="match status" value="1"/>
</dbReference>
<dbReference type="InterPro" id="IPR036397">
    <property type="entry name" value="RNaseH_sf"/>
</dbReference>
<feature type="compositionally biased region" description="Basic and acidic residues" evidence="4">
    <location>
        <begin position="801"/>
        <end position="810"/>
    </location>
</feature>
<comment type="caution">
    <text evidence="7">The sequence shown here is derived from an EMBL/GenBank/DDBJ whole genome shotgun (WGS) entry which is preliminary data.</text>
</comment>
<feature type="region of interest" description="Disordered" evidence="4">
    <location>
        <begin position="790"/>
        <end position="812"/>
    </location>
</feature>
<dbReference type="EMBL" id="BKCJ010003119">
    <property type="protein sequence ID" value="GEU53098.1"/>
    <property type="molecule type" value="Genomic_DNA"/>
</dbReference>
<dbReference type="PROSITE" id="PS50994">
    <property type="entry name" value="INTEGRASE"/>
    <property type="match status" value="1"/>
</dbReference>
<dbReference type="SUPFAM" id="SSF57756">
    <property type="entry name" value="Retrovirus zinc finger-like domains"/>
    <property type="match status" value="1"/>
</dbReference>
<dbReference type="PANTHER" id="PTHR42648">
    <property type="entry name" value="TRANSPOSASE, PUTATIVE-RELATED"/>
    <property type="match status" value="1"/>
</dbReference>
<dbReference type="InterPro" id="IPR001584">
    <property type="entry name" value="Integrase_cat-core"/>
</dbReference>
<dbReference type="Pfam" id="PF13976">
    <property type="entry name" value="gag_pre-integrs"/>
    <property type="match status" value="1"/>
</dbReference>
<dbReference type="GO" id="GO:0016787">
    <property type="term" value="F:hydrolase activity"/>
    <property type="evidence" value="ECO:0007669"/>
    <property type="project" value="UniProtKB-KW"/>
</dbReference>
<dbReference type="InterPro" id="IPR013103">
    <property type="entry name" value="RVT_2"/>
</dbReference>
<dbReference type="Pfam" id="PF07727">
    <property type="entry name" value="RVT_2"/>
    <property type="match status" value="1"/>
</dbReference>
<dbReference type="Gene3D" id="3.30.420.10">
    <property type="entry name" value="Ribonuclease H-like superfamily/Ribonuclease H"/>
    <property type="match status" value="1"/>
</dbReference>
<dbReference type="InterPro" id="IPR039537">
    <property type="entry name" value="Retrotran_Ty1/copia-like"/>
</dbReference>
<feature type="domain" description="Integrase catalytic" evidence="6">
    <location>
        <begin position="585"/>
        <end position="701"/>
    </location>
</feature>
<feature type="region of interest" description="Disordered" evidence="4">
    <location>
        <begin position="369"/>
        <end position="388"/>
    </location>
</feature>
<accession>A0A6L2KUG7</accession>
<evidence type="ECO:0000256" key="3">
    <source>
        <dbReference type="PROSITE-ProRule" id="PRU00047"/>
    </source>
</evidence>
<organism evidence="7">
    <name type="scientific">Tanacetum cinerariifolium</name>
    <name type="common">Dalmatian daisy</name>
    <name type="synonym">Chrysanthemum cinerariifolium</name>
    <dbReference type="NCBI Taxonomy" id="118510"/>
    <lineage>
        <taxon>Eukaryota</taxon>
        <taxon>Viridiplantae</taxon>
        <taxon>Streptophyta</taxon>
        <taxon>Embryophyta</taxon>
        <taxon>Tracheophyta</taxon>
        <taxon>Spermatophyta</taxon>
        <taxon>Magnoliopsida</taxon>
        <taxon>eudicotyledons</taxon>
        <taxon>Gunneridae</taxon>
        <taxon>Pentapetalae</taxon>
        <taxon>asterids</taxon>
        <taxon>campanulids</taxon>
        <taxon>Asterales</taxon>
        <taxon>Asteraceae</taxon>
        <taxon>Asteroideae</taxon>
        <taxon>Anthemideae</taxon>
        <taxon>Anthemidinae</taxon>
        <taxon>Tanacetum</taxon>
    </lineage>
</organism>
<dbReference type="InterPro" id="IPR012337">
    <property type="entry name" value="RNaseH-like_sf"/>
</dbReference>
<evidence type="ECO:0000313" key="7">
    <source>
        <dbReference type="EMBL" id="GEU53098.1"/>
    </source>
</evidence>
<dbReference type="PANTHER" id="PTHR42648:SF32">
    <property type="entry name" value="RIBONUCLEASE H-LIKE DOMAIN, GAG-PRE-INTEGRASE DOMAIN PROTEIN-RELATED"/>
    <property type="match status" value="1"/>
</dbReference>
<dbReference type="CDD" id="cd09272">
    <property type="entry name" value="RNase_HI_RT_Ty1"/>
    <property type="match status" value="1"/>
</dbReference>
<keyword evidence="2" id="KW-0378">Hydrolase</keyword>
<evidence type="ECO:0000259" key="6">
    <source>
        <dbReference type="PROSITE" id="PS50994"/>
    </source>
</evidence>
<feature type="compositionally biased region" description="Low complexity" evidence="4">
    <location>
        <begin position="790"/>
        <end position="800"/>
    </location>
</feature>
<dbReference type="AlphaFoldDB" id="A0A6L2KUG7"/>
<feature type="domain" description="CCHC-type" evidence="5">
    <location>
        <begin position="356"/>
        <end position="371"/>
    </location>
</feature>
<dbReference type="SUPFAM" id="SSF53098">
    <property type="entry name" value="Ribonuclease H-like"/>
    <property type="match status" value="1"/>
</dbReference>
<protein>
    <submittedName>
        <fullName evidence="7">Uncharacterized protein</fullName>
    </submittedName>
</protein>
<evidence type="ECO:0000256" key="2">
    <source>
        <dbReference type="ARBA" id="ARBA00022801"/>
    </source>
</evidence>
<evidence type="ECO:0000259" key="5">
    <source>
        <dbReference type="PROSITE" id="PS50158"/>
    </source>
</evidence>
<dbReference type="PROSITE" id="PS50158">
    <property type="entry name" value="ZF_CCHC"/>
    <property type="match status" value="1"/>
</dbReference>
<dbReference type="InterPro" id="IPR025724">
    <property type="entry name" value="GAG-pre-integrase_dom"/>
</dbReference>
<dbReference type="SMART" id="SM00343">
    <property type="entry name" value="ZnF_C2HC"/>
    <property type="match status" value="2"/>
</dbReference>
<dbReference type="InterPro" id="IPR036875">
    <property type="entry name" value="Znf_CCHC_sf"/>
</dbReference>